<dbReference type="KEGG" id="spsw:Sps_04554"/>
<proteinExistence type="predicted"/>
<dbReference type="EMBL" id="CP014782">
    <property type="protein sequence ID" value="AQS39639.1"/>
    <property type="molecule type" value="Genomic_DNA"/>
</dbReference>
<gene>
    <name evidence="1" type="ORF">Sps_04554</name>
</gene>
<organism evidence="1 2">
    <name type="scientific">Shewanella psychrophila</name>
    <dbReference type="NCBI Taxonomy" id="225848"/>
    <lineage>
        <taxon>Bacteria</taxon>
        <taxon>Pseudomonadati</taxon>
        <taxon>Pseudomonadota</taxon>
        <taxon>Gammaproteobacteria</taxon>
        <taxon>Alteromonadales</taxon>
        <taxon>Shewanellaceae</taxon>
        <taxon>Shewanella</taxon>
    </lineage>
</organism>
<evidence type="ECO:0000313" key="1">
    <source>
        <dbReference type="EMBL" id="AQS39639.1"/>
    </source>
</evidence>
<keyword evidence="2" id="KW-1185">Reference proteome</keyword>
<name>A0A1S6HVW8_9GAMM</name>
<reference evidence="1 2" key="1">
    <citation type="submission" date="2016-03" db="EMBL/GenBank/DDBJ databases">
        <title>Complete genome sequence of Shewanella psychrophila WP2, a deep sea bacterium isolated from west Pacific sediment.</title>
        <authorList>
            <person name="Xu G."/>
            <person name="Jian H."/>
        </authorList>
    </citation>
    <scope>NUCLEOTIDE SEQUENCE [LARGE SCALE GENOMIC DNA]</scope>
    <source>
        <strain evidence="1 2">WP2</strain>
    </source>
</reference>
<accession>A0A1S6HVW8</accession>
<dbReference type="AlphaFoldDB" id="A0A1S6HVW8"/>
<evidence type="ECO:0000313" key="2">
    <source>
        <dbReference type="Proteomes" id="UP000189545"/>
    </source>
</evidence>
<dbReference type="Proteomes" id="UP000189545">
    <property type="component" value="Chromosome"/>
</dbReference>
<protein>
    <submittedName>
        <fullName evidence="1">Uncharacterized protein</fullName>
    </submittedName>
</protein>
<sequence>METFLVVFLMMYFGEHKLNQEEVTLESKAAQIEQVQPAN</sequence>